<evidence type="ECO:0000256" key="3">
    <source>
        <dbReference type="ARBA" id="ARBA00022884"/>
    </source>
</evidence>
<keyword evidence="4" id="KW-0539">Nucleus</keyword>
<evidence type="ECO:0000256" key="6">
    <source>
        <dbReference type="SAM" id="MobiDB-lite"/>
    </source>
</evidence>
<dbReference type="GO" id="GO:0005730">
    <property type="term" value="C:nucleolus"/>
    <property type="evidence" value="ECO:0007669"/>
    <property type="project" value="UniProtKB-SubCell"/>
</dbReference>
<proteinExistence type="inferred from homology"/>
<feature type="region of interest" description="Disordered" evidence="6">
    <location>
        <begin position="581"/>
        <end position="661"/>
    </location>
</feature>
<dbReference type="Proteomes" id="UP000236630">
    <property type="component" value="Unassembled WGS sequence"/>
</dbReference>
<comment type="caution">
    <text evidence="8">The sequence shown here is derived from an EMBL/GenBank/DDBJ whole genome shotgun (WGS) entry which is preliminary data.</text>
</comment>
<dbReference type="InterPro" id="IPR034221">
    <property type="entry name" value="RBM34_RRM2"/>
</dbReference>
<gene>
    <name evidence="8" type="ORF">CUMW_256530</name>
</gene>
<dbReference type="AlphaFoldDB" id="A0A2H5QS62"/>
<dbReference type="PROSITE" id="PS50102">
    <property type="entry name" value="RRM"/>
    <property type="match status" value="2"/>
</dbReference>
<dbReference type="EMBL" id="BDQV01000705">
    <property type="protein sequence ID" value="GAY67444.1"/>
    <property type="molecule type" value="Genomic_DNA"/>
</dbReference>
<feature type="region of interest" description="Disordered" evidence="6">
    <location>
        <begin position="153"/>
        <end position="213"/>
    </location>
</feature>
<feature type="region of interest" description="Disordered" evidence="6">
    <location>
        <begin position="243"/>
        <end position="284"/>
    </location>
</feature>
<dbReference type="PANTHER" id="PTHR23236:SF25">
    <property type="entry name" value="RNA-BINDING PROTEIN 34"/>
    <property type="match status" value="1"/>
</dbReference>
<evidence type="ECO:0000259" key="7">
    <source>
        <dbReference type="PROSITE" id="PS50102"/>
    </source>
</evidence>
<comment type="subcellular location">
    <subcellularLocation>
        <location evidence="1">Nucleus</location>
        <location evidence="1">Nucleolus</location>
    </subcellularLocation>
</comment>
<feature type="compositionally biased region" description="Polar residues" evidence="6">
    <location>
        <begin position="247"/>
        <end position="265"/>
    </location>
</feature>
<dbReference type="InterPro" id="IPR012677">
    <property type="entry name" value="Nucleotide-bd_a/b_plait_sf"/>
</dbReference>
<feature type="domain" description="RRM" evidence="7">
    <location>
        <begin position="339"/>
        <end position="433"/>
    </location>
</feature>
<dbReference type="InterPro" id="IPR035979">
    <property type="entry name" value="RBD_domain_sf"/>
</dbReference>
<evidence type="ECO:0000313" key="9">
    <source>
        <dbReference type="Proteomes" id="UP000236630"/>
    </source>
</evidence>
<dbReference type="GO" id="GO:0003723">
    <property type="term" value="F:RNA binding"/>
    <property type="evidence" value="ECO:0007669"/>
    <property type="project" value="UniProtKB-UniRule"/>
</dbReference>
<name>A0A2H5QS62_CITUN</name>
<evidence type="ECO:0000256" key="1">
    <source>
        <dbReference type="ARBA" id="ARBA00004604"/>
    </source>
</evidence>
<evidence type="ECO:0000256" key="2">
    <source>
        <dbReference type="ARBA" id="ARBA00007077"/>
    </source>
</evidence>
<dbReference type="PANTHER" id="PTHR23236">
    <property type="entry name" value="EUKARYOTIC TRANSLATION INITIATION FACTOR 4B/4H"/>
    <property type="match status" value="1"/>
</dbReference>
<dbReference type="SMART" id="SM00360">
    <property type="entry name" value="RRM"/>
    <property type="match status" value="2"/>
</dbReference>
<evidence type="ECO:0000313" key="8">
    <source>
        <dbReference type="EMBL" id="GAY67444.1"/>
    </source>
</evidence>
<dbReference type="CDD" id="cd12395">
    <property type="entry name" value="RRM2_RBM34"/>
    <property type="match status" value="1"/>
</dbReference>
<dbReference type="CDD" id="cd12394">
    <property type="entry name" value="RRM1_RBM34"/>
    <property type="match status" value="1"/>
</dbReference>
<dbReference type="STRING" id="55188.A0A2H5QS62"/>
<feature type="domain" description="RRM" evidence="7">
    <location>
        <begin position="450"/>
        <end position="531"/>
    </location>
</feature>
<feature type="region of interest" description="Disordered" evidence="6">
    <location>
        <begin position="1"/>
        <end position="24"/>
    </location>
</feature>
<feature type="compositionally biased region" description="Low complexity" evidence="6">
    <location>
        <begin position="176"/>
        <end position="185"/>
    </location>
</feature>
<accession>A0A2H5QS62</accession>
<evidence type="ECO:0000256" key="4">
    <source>
        <dbReference type="ARBA" id="ARBA00023242"/>
    </source>
</evidence>
<reference evidence="8 9" key="1">
    <citation type="journal article" date="2017" name="Front. Genet.">
        <title>Draft sequencing of the heterozygous diploid genome of Satsuma (Citrus unshiu Marc.) using a hybrid assembly approach.</title>
        <authorList>
            <person name="Shimizu T."/>
            <person name="Tanizawa Y."/>
            <person name="Mochizuki T."/>
            <person name="Nagasaki H."/>
            <person name="Yoshioka T."/>
            <person name="Toyoda A."/>
            <person name="Fujiyama A."/>
            <person name="Kaminuma E."/>
            <person name="Nakamura Y."/>
        </authorList>
    </citation>
    <scope>NUCLEOTIDE SEQUENCE [LARGE SCALE GENOMIC DNA]</scope>
    <source>
        <strain evidence="9">cv. Miyagawa wase</strain>
    </source>
</reference>
<sequence>MEITNPNLNQNQNTYPLISNPKLPAERRKSVTATRFLPPASKPAPPIRFTPLLRSASRLENTMKSLYCYHMIFDPSNFRSCYSVSNKMRMAVLPSRVSLLLSLKYFEFPSSESMMDKKKSEDNNISAPSSIFTTLFGGIPNESTVASSLFSDSNPFKRQHRESQSAENESIFNPMNSDSLDSNNSELKKIKKTRQEKPNPDLPDAEGAATKTLSLSNKSTKLICPRSILGFEPNGTMENEIKKEHSSNVGSESYLNRQKQNSNFSVEGKKRSENKKTKKRKRDDVEKDYVEKKYGVIAKEEEGKKVVVGEKRKKADNETEDMLVHRKEEGFDDEGKLLRTIFVGNLPLKVKKKTLIKEFIKFGEIDSVRIRSVPIIDTKIPRKGAILQKQINENADSVHAYIVFKSEQSTEAALAFNMAVIGGNHIRLDRACPPRKKLKGEDTPLYDIKKTVFVGNLPFDVKDEEIYQLFCGLNDLESSVEAVRVIRHPHMRVGKGIAYVLFKTREAANLVIKRRNLKLRDRELRLSHAQQNCTPSKRKDVAPAVNSPPKKFVLDSRTLGSGNRSNSKVAMSYQGLQASKSCTQKKVHSGSSGVVKMKKSRTQKGERPKVQLEKRPAVALRKARAKAPKDVWVSRQAGMKRKMESQTPEISQRKKAKVNER</sequence>
<evidence type="ECO:0000256" key="5">
    <source>
        <dbReference type="PROSITE-ProRule" id="PRU00176"/>
    </source>
</evidence>
<protein>
    <recommendedName>
        <fullName evidence="7">RRM domain-containing protein</fullName>
    </recommendedName>
</protein>
<comment type="similarity">
    <text evidence="2">Belongs to the RRM RBM34 family.</text>
</comment>
<feature type="compositionally biased region" description="Basic and acidic residues" evidence="6">
    <location>
        <begin position="603"/>
        <end position="616"/>
    </location>
</feature>
<feature type="compositionally biased region" description="Polar residues" evidence="6">
    <location>
        <begin position="165"/>
        <end position="175"/>
    </location>
</feature>
<keyword evidence="9" id="KW-1185">Reference proteome</keyword>
<dbReference type="Pfam" id="PF00076">
    <property type="entry name" value="RRM_1"/>
    <property type="match status" value="1"/>
</dbReference>
<feature type="compositionally biased region" description="Polar residues" evidence="6">
    <location>
        <begin position="1"/>
        <end position="17"/>
    </location>
</feature>
<dbReference type="SUPFAM" id="SSF54928">
    <property type="entry name" value="RNA-binding domain, RBD"/>
    <property type="match status" value="2"/>
</dbReference>
<organism evidence="8 9">
    <name type="scientific">Citrus unshiu</name>
    <name type="common">Satsuma mandarin</name>
    <name type="synonym">Citrus nobilis var. unshiu</name>
    <dbReference type="NCBI Taxonomy" id="55188"/>
    <lineage>
        <taxon>Eukaryota</taxon>
        <taxon>Viridiplantae</taxon>
        <taxon>Streptophyta</taxon>
        <taxon>Embryophyta</taxon>
        <taxon>Tracheophyta</taxon>
        <taxon>Spermatophyta</taxon>
        <taxon>Magnoliopsida</taxon>
        <taxon>eudicotyledons</taxon>
        <taxon>Gunneridae</taxon>
        <taxon>Pentapetalae</taxon>
        <taxon>rosids</taxon>
        <taxon>malvids</taxon>
        <taxon>Sapindales</taxon>
        <taxon>Rutaceae</taxon>
        <taxon>Aurantioideae</taxon>
        <taxon>Citrus</taxon>
    </lineage>
</organism>
<keyword evidence="3 5" id="KW-0694">RNA-binding</keyword>
<dbReference type="InterPro" id="IPR000504">
    <property type="entry name" value="RRM_dom"/>
</dbReference>
<dbReference type="Gene3D" id="3.30.70.330">
    <property type="match status" value="2"/>
</dbReference>